<dbReference type="AlphaFoldDB" id="A0A8K0UPR3"/>
<dbReference type="EMBL" id="JAEVFJ010000017">
    <property type="protein sequence ID" value="KAH8100041.1"/>
    <property type="molecule type" value="Genomic_DNA"/>
</dbReference>
<dbReference type="OrthoDB" id="2592092at2759"/>
<dbReference type="Proteomes" id="UP000813824">
    <property type="component" value="Unassembled WGS sequence"/>
</dbReference>
<organism evidence="1 2">
    <name type="scientific">Cristinia sonorae</name>
    <dbReference type="NCBI Taxonomy" id="1940300"/>
    <lineage>
        <taxon>Eukaryota</taxon>
        <taxon>Fungi</taxon>
        <taxon>Dikarya</taxon>
        <taxon>Basidiomycota</taxon>
        <taxon>Agaricomycotina</taxon>
        <taxon>Agaricomycetes</taxon>
        <taxon>Agaricomycetidae</taxon>
        <taxon>Agaricales</taxon>
        <taxon>Pleurotineae</taxon>
        <taxon>Stephanosporaceae</taxon>
        <taxon>Cristinia</taxon>
    </lineage>
</organism>
<accession>A0A8K0UPR3</accession>
<gene>
    <name evidence="1" type="ORF">BXZ70DRAFT_940037</name>
</gene>
<proteinExistence type="predicted"/>
<protein>
    <submittedName>
        <fullName evidence="1">Uncharacterized protein</fullName>
    </submittedName>
</protein>
<sequence length="1135" mass="126720">MLPCCLPNLWSAGGRHILFATYSSGTRAAHVMSSRAPPIVTQLTSLDRPCDLKNSAVRYPDVTLLPSATLDPTTTCDTGGPSCTPSSPPRLDIEPEPLTISFYNKAAPSLPPASRVAVTKRHPRPAPPTEESTLTHVLRTLCAFLSHQNITSSSPITISLSELKYKYRFLKSAKGSRQFISANSDVLLDILGALLTGHKNPFGQHLDVITARTLVYMDSGKDILAKLVVRVVADRKRCGFDLRQSDRYWLMHAYLAELEAGLVASGPLQDNSRTPEDALALARFQYRSLQAMSNPTIHSSYITVLLEMAHSNRLVPKLSEKCWKEALAHICTLLESDKQFHPSLWDLLWQVMLKPTGEVTAHHTHRLLERLRQRVDSFVLQTRVSSSNAETHVVDVRRLASSLAYSLLEPRNRAAGQFEWADRVSVAAITDPPPIHAFHNLVLLSLTQAPRPLFLSHQPMLAVPAPSPVSYEEVEWRVVCILASLERELNDDGPRHCSTLNAETATRVLSLVRSVWNTWTSSCRDRHRMQMEVVPTAIISSFLHLVGRLRNSELLADIYQECNKLCLFSVETLSSSHLVRSLYTDYIVASILCAGPQRMDYTMHLVARPLHKLPTKFRTTIWDGVVTQYSWSEETATLALWLFRSLHLYDVKFSPASVHAVAFGLARTGRLDAAMEFINPPTTNLTPTQQLSIFLAISKVVARNERDSNSKLVLNRHLATGLIQCMSRSLGSGTTPLEWRAHLEGTLLAASRASSAADATPIALMLMSGRPSGEQFFSPSFWTSLLRTLLDQRRFHVAYRVHSALLKDYDHLYTSNVFLKWRHMLYRRYRLQNAFALAALVSAAHPSKERSVLSHIRRGGRRTSLNPRVAVHTLQLPKILLGMDRLEVGTCVQVMRMMLKAGRLSAAKRLHREIHVRMQEQEASGINQSFTAAQVHTILGNLILDSSSLYHTRSADNLVGRTRAILHELRSENGFVPDRVTLNVLLKATLVQKRKGGMDQEAVRKLVDRVVRHGGYPTFGLVKEGEVPFGTLSPLVEGGSGSTAASASASGTDVDADADVPGQVDQRISWRRHARPLFKMFIKALYIRGDKVGARRMLRILKAGEGTYKMEMEMKGREEVRARLEGRQVLRGPKM</sequence>
<evidence type="ECO:0000313" key="2">
    <source>
        <dbReference type="Proteomes" id="UP000813824"/>
    </source>
</evidence>
<name>A0A8K0UPR3_9AGAR</name>
<comment type="caution">
    <text evidence="1">The sequence shown here is derived from an EMBL/GenBank/DDBJ whole genome shotgun (WGS) entry which is preliminary data.</text>
</comment>
<keyword evidence="2" id="KW-1185">Reference proteome</keyword>
<reference evidence="1" key="1">
    <citation type="journal article" date="2021" name="New Phytol.">
        <title>Evolutionary innovations through gain and loss of genes in the ectomycorrhizal Boletales.</title>
        <authorList>
            <person name="Wu G."/>
            <person name="Miyauchi S."/>
            <person name="Morin E."/>
            <person name="Kuo A."/>
            <person name="Drula E."/>
            <person name="Varga T."/>
            <person name="Kohler A."/>
            <person name="Feng B."/>
            <person name="Cao Y."/>
            <person name="Lipzen A."/>
            <person name="Daum C."/>
            <person name="Hundley H."/>
            <person name="Pangilinan J."/>
            <person name="Johnson J."/>
            <person name="Barry K."/>
            <person name="LaButti K."/>
            <person name="Ng V."/>
            <person name="Ahrendt S."/>
            <person name="Min B."/>
            <person name="Choi I.G."/>
            <person name="Park H."/>
            <person name="Plett J.M."/>
            <person name="Magnuson J."/>
            <person name="Spatafora J.W."/>
            <person name="Nagy L.G."/>
            <person name="Henrissat B."/>
            <person name="Grigoriev I.V."/>
            <person name="Yang Z.L."/>
            <person name="Xu J."/>
            <person name="Martin F.M."/>
        </authorList>
    </citation>
    <scope>NUCLEOTIDE SEQUENCE</scope>
    <source>
        <strain evidence="1">KKN 215</strain>
    </source>
</reference>
<evidence type="ECO:0000313" key="1">
    <source>
        <dbReference type="EMBL" id="KAH8100041.1"/>
    </source>
</evidence>